<comment type="caution">
    <text evidence="1">The sequence shown here is derived from an EMBL/GenBank/DDBJ whole genome shotgun (WGS) entry which is preliminary data.</text>
</comment>
<sequence>MRTEHPSDTGPKSASRSFLRGLFGGHGPVNIQDDHFPIKSEIFGIDADFFCGYRPLCKSFLTHIDV</sequence>
<protein>
    <submittedName>
        <fullName evidence="1">Uncharacterized protein</fullName>
    </submittedName>
</protein>
<dbReference type="eggNOG" id="COG1902">
    <property type="taxonomic scope" value="Bacteria"/>
</dbReference>
<accession>A0A1A0D7D1</accession>
<dbReference type="Proteomes" id="UP000093796">
    <property type="component" value="Unassembled WGS sequence"/>
</dbReference>
<name>A0A1A0D7D1_ACEPA</name>
<evidence type="ECO:0000313" key="1">
    <source>
        <dbReference type="EMBL" id="OAZ71203.1"/>
    </source>
</evidence>
<proteinExistence type="predicted"/>
<organism evidence="1 2">
    <name type="scientific">Acetobacter pasteurianus</name>
    <name type="common">Acetobacter turbidans</name>
    <dbReference type="NCBI Taxonomy" id="438"/>
    <lineage>
        <taxon>Bacteria</taxon>
        <taxon>Pseudomonadati</taxon>
        <taxon>Pseudomonadota</taxon>
        <taxon>Alphaproteobacteria</taxon>
        <taxon>Acetobacterales</taxon>
        <taxon>Acetobacteraceae</taxon>
        <taxon>Acetobacter</taxon>
    </lineage>
</organism>
<dbReference type="AlphaFoldDB" id="A0A1A0D7D1"/>
<dbReference type="EMBL" id="LYUD01000111">
    <property type="protein sequence ID" value="OAZ71203.1"/>
    <property type="molecule type" value="Genomic_DNA"/>
</dbReference>
<dbReference type="PATRIC" id="fig|438.15.peg.2356"/>
<reference evidence="1 2" key="1">
    <citation type="submission" date="2016-05" db="EMBL/GenBank/DDBJ databases">
        <title>Genome sequencing of Acetobacter pasteurianus strain SRCM100623.</title>
        <authorList>
            <person name="Song Y.R."/>
        </authorList>
    </citation>
    <scope>NUCLEOTIDE SEQUENCE [LARGE SCALE GENOMIC DNA]</scope>
    <source>
        <strain evidence="1 2">SRCM100623</strain>
    </source>
</reference>
<evidence type="ECO:0000313" key="2">
    <source>
        <dbReference type="Proteomes" id="UP000093796"/>
    </source>
</evidence>
<gene>
    <name evidence="1" type="ORF">SRCM100623_02120</name>
</gene>